<dbReference type="Pfam" id="PF00391">
    <property type="entry name" value="PEP-utilizers"/>
    <property type="match status" value="1"/>
</dbReference>
<feature type="non-terminal residue" evidence="4">
    <location>
        <position position="1"/>
    </location>
</feature>
<dbReference type="eggNOG" id="ENOG502QS3J">
    <property type="taxonomic scope" value="Eukaryota"/>
</dbReference>
<dbReference type="EMBL" id="GL888679">
    <property type="protein sequence ID" value="EGI58550.1"/>
    <property type="molecule type" value="Genomic_DNA"/>
</dbReference>
<dbReference type="InParanoid" id="F4X4X7"/>
<dbReference type="PANTHER" id="PTHR43615">
    <property type="entry name" value="PHOSPHOENOLPYRUVATE SYNTHASE-RELATED"/>
    <property type="match status" value="1"/>
</dbReference>
<feature type="domain" description="Pyruvate phosphate dikinase AMP/ATP-binding" evidence="3">
    <location>
        <begin position="409"/>
        <end position="631"/>
    </location>
</feature>
<dbReference type="Gene3D" id="3.30.470.20">
    <property type="entry name" value="ATP-grasp fold, B domain"/>
    <property type="match status" value="1"/>
</dbReference>
<dbReference type="AlphaFoldDB" id="F4X4X7"/>
<keyword evidence="5" id="KW-1185">Reference proteome</keyword>
<dbReference type="GO" id="GO:0016301">
    <property type="term" value="F:kinase activity"/>
    <property type="evidence" value="ECO:0007669"/>
    <property type="project" value="InterPro"/>
</dbReference>
<dbReference type="STRING" id="103372.F4X4X7"/>
<dbReference type="InterPro" id="IPR002192">
    <property type="entry name" value="PPDK_AMP/ATP-bd"/>
</dbReference>
<evidence type="ECO:0000256" key="1">
    <source>
        <dbReference type="ARBA" id="ARBA00007837"/>
    </source>
</evidence>
<organism evidence="5">
    <name type="scientific">Acromyrmex echinatior</name>
    <name type="common">Panamanian leafcutter ant</name>
    <name type="synonym">Acromyrmex octospinosus echinatior</name>
    <dbReference type="NCBI Taxonomy" id="103372"/>
    <lineage>
        <taxon>Eukaryota</taxon>
        <taxon>Metazoa</taxon>
        <taxon>Ecdysozoa</taxon>
        <taxon>Arthropoda</taxon>
        <taxon>Hexapoda</taxon>
        <taxon>Insecta</taxon>
        <taxon>Pterygota</taxon>
        <taxon>Neoptera</taxon>
        <taxon>Endopterygota</taxon>
        <taxon>Hymenoptera</taxon>
        <taxon>Apocrita</taxon>
        <taxon>Aculeata</taxon>
        <taxon>Formicoidea</taxon>
        <taxon>Formicidae</taxon>
        <taxon>Myrmicinae</taxon>
        <taxon>Acromyrmex</taxon>
    </lineage>
</organism>
<dbReference type="InterPro" id="IPR008279">
    <property type="entry name" value="PEP-util_enz_mobile_dom"/>
</dbReference>
<dbReference type="PANTHER" id="PTHR43615:SF1">
    <property type="entry name" value="PPDK_N DOMAIN-CONTAINING PROTEIN"/>
    <property type="match status" value="1"/>
</dbReference>
<dbReference type="InterPro" id="IPR036637">
    <property type="entry name" value="Phosphohistidine_dom_sf"/>
</dbReference>
<dbReference type="InterPro" id="IPR051549">
    <property type="entry name" value="PEP_Utilizing_Enz"/>
</dbReference>
<dbReference type="Gene3D" id="3.30.1490.20">
    <property type="entry name" value="ATP-grasp fold, A domain"/>
    <property type="match status" value="1"/>
</dbReference>
<accession>F4X4X7</accession>
<dbReference type="SUPFAM" id="SSF56059">
    <property type="entry name" value="Glutathione synthetase ATP-binding domain-like"/>
    <property type="match status" value="1"/>
</dbReference>
<feature type="domain" description="PEP-utilising enzyme mobile" evidence="2">
    <location>
        <begin position="886"/>
        <end position="947"/>
    </location>
</feature>
<sequence>FVDIPFILKRWWALWCISKKEKTRKSKFKDSDVILNIKKILEPCSDNPKIIMNENSCDSVSFYGADQKGNSLFVKMTHRGYHKIELILQVILSDGRVYVLPDCSDTITIGDISQKWSASGLKIESLEPRQRWRITYNGFLRNQCRGNTSNNDNVEHIRLNFIFIGKPRSLEWPGDWSTYLHADALAREPWKNSDWMHKQLQLIDDTGFDLWGSIIGQITFKDSNTSEFYLRGFCQRRWGKHESYQFHKTITIVGVTQHGAMYYLGVSNTKHSFSHMQFGHLQEAGGMITKIDWTDLQLSDFEKEDTFPINKIAFTAAGKQYSSVINNYFVGNAITYYNDQQWACTTRNLRVQLNGSTGVGLMITCCPYTGPKQIQTSIAKIQRIIWPDTFAQKDKYILRFDDKQCQNESVVGGKGYSLAILTSIDTDDVLPPGFCVTSFALERQLQHHKQLQNLINDIIDISCCKKKEDLESCCQKAVSIIQGTPVEKEIAKMILQGLEELESFVNEKSVWRYAVRSSAIGEDSEETSAAGQNSTYLGVKNTSDVIECVAKCWASLFSYQSVEYRRQNGLPIRASMGVCVQRMVDAEAAGVMFTRHPTTGDPSSIVITANYGLGESTLQDVNKEMTMMNKMIDLAICGRVVTTPEVHAAAIEKYGIVNKWRRLYVMYETFITAWTNDALVKKTINIFNEYTLDANEFDTPHDLYNTLNEKYGEIFLLGKGHNLASLVSVSYQMMAMSLLTNGSDNFTSEHLADIAVLLSSCTNVISTEVPIALGKIAACIRKSGKADEFSKLKIAEVMTWLELNCPPAAEKLQLFFKMHGHRCVHELDFFTEPWVLKPDNIINTIQPTFDISSYEGCTKIEGTSVCGGSVLGRACVITDLSEAKIIQHGDILITHCTDIGWSPYFPLLAGIVTELGGLISHGAVVAREYGLPCIVGAKGATQVFQTSKVSHVTLYKNDL</sequence>
<name>F4X4X7_ACREC</name>
<dbReference type="Proteomes" id="UP000007755">
    <property type="component" value="Unassembled WGS sequence"/>
</dbReference>
<dbReference type="Pfam" id="PF01326">
    <property type="entry name" value="PPDK_N"/>
    <property type="match status" value="1"/>
</dbReference>
<evidence type="ECO:0000313" key="4">
    <source>
        <dbReference type="EMBL" id="EGI58550.1"/>
    </source>
</evidence>
<dbReference type="SUPFAM" id="SSF52009">
    <property type="entry name" value="Phosphohistidine domain"/>
    <property type="match status" value="1"/>
</dbReference>
<keyword evidence="4" id="KW-0670">Pyruvate</keyword>
<evidence type="ECO:0000259" key="2">
    <source>
        <dbReference type="Pfam" id="PF00391"/>
    </source>
</evidence>
<proteinExistence type="inferred from homology"/>
<comment type="similarity">
    <text evidence="1">Belongs to the PEP-utilizing enzyme family.</text>
</comment>
<protein>
    <submittedName>
        <fullName evidence="4">Putative phosphoenolpyruvate synthase</fullName>
    </submittedName>
</protein>
<dbReference type="GO" id="GO:0005524">
    <property type="term" value="F:ATP binding"/>
    <property type="evidence" value="ECO:0007669"/>
    <property type="project" value="InterPro"/>
</dbReference>
<evidence type="ECO:0000259" key="3">
    <source>
        <dbReference type="Pfam" id="PF01326"/>
    </source>
</evidence>
<gene>
    <name evidence="4" type="ORF">G5I_13400</name>
</gene>
<dbReference type="OrthoDB" id="6123450at2759"/>
<evidence type="ECO:0000313" key="5">
    <source>
        <dbReference type="Proteomes" id="UP000007755"/>
    </source>
</evidence>
<dbReference type="InterPro" id="IPR013815">
    <property type="entry name" value="ATP_grasp_subdomain_1"/>
</dbReference>
<dbReference type="Gene3D" id="3.50.30.10">
    <property type="entry name" value="Phosphohistidine domain"/>
    <property type="match status" value="1"/>
</dbReference>
<reference evidence="4" key="1">
    <citation type="submission" date="2011-02" db="EMBL/GenBank/DDBJ databases">
        <title>The genome of the leaf-cutting ant Acromyrmex echinatior suggests key adaptations to social evolution and fungus farming.</title>
        <authorList>
            <person name="Nygaard S."/>
            <person name="Zhang G."/>
        </authorList>
    </citation>
    <scope>NUCLEOTIDE SEQUENCE</scope>
</reference>